<accession>A0ABD2MJP2</accession>
<evidence type="ECO:0000313" key="1">
    <source>
        <dbReference type="EMBL" id="KAL3266515.1"/>
    </source>
</evidence>
<reference evidence="1 2" key="1">
    <citation type="journal article" date="2021" name="BMC Biol.">
        <title>Horizontally acquired antibacterial genes associated with adaptive radiation of ladybird beetles.</title>
        <authorList>
            <person name="Li H.S."/>
            <person name="Tang X.F."/>
            <person name="Huang Y.H."/>
            <person name="Xu Z.Y."/>
            <person name="Chen M.L."/>
            <person name="Du X.Y."/>
            <person name="Qiu B.Y."/>
            <person name="Chen P.T."/>
            <person name="Zhang W."/>
            <person name="Slipinski A."/>
            <person name="Escalona H.E."/>
            <person name="Waterhouse R.M."/>
            <person name="Zwick A."/>
            <person name="Pang H."/>
        </authorList>
    </citation>
    <scope>NUCLEOTIDE SEQUENCE [LARGE SCALE GENOMIC DNA]</scope>
    <source>
        <strain evidence="1">SYSU2018</strain>
    </source>
</reference>
<protein>
    <submittedName>
        <fullName evidence="1">Uncharacterized protein</fullName>
    </submittedName>
</protein>
<organism evidence="1 2">
    <name type="scientific">Cryptolaemus montrouzieri</name>
    <dbReference type="NCBI Taxonomy" id="559131"/>
    <lineage>
        <taxon>Eukaryota</taxon>
        <taxon>Metazoa</taxon>
        <taxon>Ecdysozoa</taxon>
        <taxon>Arthropoda</taxon>
        <taxon>Hexapoda</taxon>
        <taxon>Insecta</taxon>
        <taxon>Pterygota</taxon>
        <taxon>Neoptera</taxon>
        <taxon>Endopterygota</taxon>
        <taxon>Coleoptera</taxon>
        <taxon>Polyphaga</taxon>
        <taxon>Cucujiformia</taxon>
        <taxon>Coccinelloidea</taxon>
        <taxon>Coccinellidae</taxon>
        <taxon>Scymninae</taxon>
        <taxon>Scymnini</taxon>
        <taxon>Cryptolaemus</taxon>
    </lineage>
</organism>
<name>A0ABD2MJP2_9CUCU</name>
<evidence type="ECO:0000313" key="2">
    <source>
        <dbReference type="Proteomes" id="UP001516400"/>
    </source>
</evidence>
<comment type="caution">
    <text evidence="1">The sequence shown here is derived from an EMBL/GenBank/DDBJ whole genome shotgun (WGS) entry which is preliminary data.</text>
</comment>
<dbReference type="Proteomes" id="UP001516400">
    <property type="component" value="Unassembled WGS sequence"/>
</dbReference>
<dbReference type="EMBL" id="JABFTP020000001">
    <property type="protein sequence ID" value="KAL3266515.1"/>
    <property type="molecule type" value="Genomic_DNA"/>
</dbReference>
<sequence length="185" mass="22020">MHNPLDYLQNQVISSSNSEKYNIELSKLWFKEVCWFVYTVFNKVMKFNIEDKVSHIKTAKLDNQEDVHDYEKYKKYYACCVMNLWDAQHSEQKEIENELDKCLTTLDKKILISEHIWSKNAGIRPATPLIECEVDISCHNEPNRVHIQLTRISSYKKVFKSFAISIQSKLPQWFDVHEKEMNKIK</sequence>
<keyword evidence="2" id="KW-1185">Reference proteome</keyword>
<gene>
    <name evidence="1" type="ORF">HHI36_010685</name>
</gene>
<proteinExistence type="predicted"/>
<dbReference type="AlphaFoldDB" id="A0ABD2MJP2"/>